<sequence>MNAVADLNDHVVADLSLADWGRKEIRIAETEMPGLMAIREEYAASQPLKGARITGSLHMTIQTAVLIETLIALGAQVRWASCNIFSTQDHAAAAIAKDGIPVFAVKGESLEDYWDYTHRIFEWKDGGCSNMILDDGGDATLLLHLGARAEQDASVLARPGSEEETILFAAIEARLAQDPAWYSTRLAHIKGVTEETTTGVHRLYQMHARGELRFPAINVNDSVTKSKFDNLYGCRESLVDGIKRATDVMVAGKIALVCGYGDVGKGSAQALRALSAQVWVTEVDPICALQAAMEGYRVVTMDYAADKADIFVTATGNYHVITHDHMAKMKDQAIVCNIGHFDNEIDVASVEQYRWEEIKPQVDHIIFPDGKRIILLAKGRLVNLGCATGHPSYVMSSSFANQTIAQIELFQHTARYPVGVYTLPKHLDEKVARLQLKKLNAQLTVLTSAQAAYIGVPVEGPYKSEHYRY</sequence>
<organism evidence="8 9">
    <name type="scientific">Thauera sinica</name>
    <dbReference type="NCBI Taxonomy" id="2665146"/>
    <lineage>
        <taxon>Bacteria</taxon>
        <taxon>Pseudomonadati</taxon>
        <taxon>Pseudomonadota</taxon>
        <taxon>Betaproteobacteria</taxon>
        <taxon>Rhodocyclales</taxon>
        <taxon>Zoogloeaceae</taxon>
        <taxon>Thauera</taxon>
    </lineage>
</organism>
<dbReference type="Gene3D" id="3.40.50.1480">
    <property type="entry name" value="Adenosylhomocysteinase-like"/>
    <property type="match status" value="1"/>
</dbReference>
<evidence type="ECO:0000256" key="1">
    <source>
        <dbReference type="ARBA" id="ARBA00007122"/>
    </source>
</evidence>
<feature type="binding site" evidence="4">
    <location>
        <position position="195"/>
    </location>
    <ligand>
        <name>substrate</name>
    </ligand>
</feature>
<evidence type="ECO:0000313" key="9">
    <source>
        <dbReference type="Proteomes" id="UP001595974"/>
    </source>
</evidence>
<feature type="binding site" evidence="4">
    <location>
        <position position="225"/>
    </location>
    <ligand>
        <name>substrate</name>
    </ligand>
</feature>
<feature type="binding site" evidence="4">
    <location>
        <position position="282"/>
    </location>
    <ligand>
        <name>NAD(+)</name>
        <dbReference type="ChEBI" id="CHEBI:57540"/>
    </ligand>
</feature>
<feature type="binding site" evidence="4">
    <location>
        <begin position="338"/>
        <end position="340"/>
    </location>
    <ligand>
        <name>NAD(+)</name>
        <dbReference type="ChEBI" id="CHEBI:57540"/>
    </ligand>
</feature>
<evidence type="ECO:0000256" key="2">
    <source>
        <dbReference type="ARBA" id="ARBA00022563"/>
    </source>
</evidence>
<dbReference type="NCBIfam" id="NF004005">
    <property type="entry name" value="PRK05476.2-3"/>
    <property type="match status" value="1"/>
</dbReference>
<evidence type="ECO:0000256" key="4">
    <source>
        <dbReference type="HAMAP-Rule" id="MF_00563"/>
    </source>
</evidence>
<accession>A0ABW1APY6</accession>
<feature type="binding site" evidence="4">
    <location>
        <position position="230"/>
    </location>
    <ligand>
        <name>NAD(+)</name>
        <dbReference type="ChEBI" id="CHEBI:57540"/>
    </ligand>
</feature>
<protein>
    <recommendedName>
        <fullName evidence="4">Adenosylhomocysteinase</fullName>
        <ecNumber evidence="4">3.13.2.1</ecNumber>
    </recommendedName>
    <alternativeName>
        <fullName evidence="4">S-adenosyl-L-homocysteine hydrolase</fullName>
        <shortName evidence="4">AdoHcyase</shortName>
    </alternativeName>
</protein>
<dbReference type="PIRSF" id="PIRSF001109">
    <property type="entry name" value="Ad_hcy_hydrolase"/>
    <property type="match status" value="1"/>
</dbReference>
<proteinExistence type="inferred from homology"/>
<feature type="binding site" evidence="4">
    <location>
        <position position="229"/>
    </location>
    <ligand>
        <name>substrate</name>
    </ligand>
</feature>
<dbReference type="NCBIfam" id="TIGR00936">
    <property type="entry name" value="ahcY"/>
    <property type="match status" value="1"/>
</dbReference>
<feature type="binding site" evidence="4">
    <location>
        <position position="60"/>
    </location>
    <ligand>
        <name>substrate</name>
    </ligand>
</feature>
<keyword evidence="4 5" id="KW-0378">Hydrolase</keyword>
<dbReference type="InterPro" id="IPR015878">
    <property type="entry name" value="Ado_hCys_hydrolase_NAD-bd"/>
</dbReference>
<dbReference type="InterPro" id="IPR020082">
    <property type="entry name" value="S-Ado-L-homoCys_hydrolase_CS"/>
</dbReference>
<dbReference type="SUPFAM" id="SSF52283">
    <property type="entry name" value="Formate/glycerate dehydrogenase catalytic domain-like"/>
    <property type="match status" value="1"/>
</dbReference>
<comment type="caution">
    <text evidence="8">The sequence shown here is derived from an EMBL/GenBank/DDBJ whole genome shotgun (WGS) entry which is preliminary data.</text>
</comment>
<dbReference type="SMART" id="SM00996">
    <property type="entry name" value="AdoHcyase"/>
    <property type="match status" value="1"/>
</dbReference>
<keyword evidence="2 4" id="KW-0554">One-carbon metabolism</keyword>
<dbReference type="CDD" id="cd00401">
    <property type="entry name" value="SAHH"/>
    <property type="match status" value="1"/>
</dbReference>
<feature type="binding site" evidence="4">
    <location>
        <position position="317"/>
    </location>
    <ligand>
        <name>NAD(+)</name>
        <dbReference type="ChEBI" id="CHEBI:57540"/>
    </ligand>
</feature>
<feature type="binding site" evidence="4">
    <location>
        <position position="383"/>
    </location>
    <ligand>
        <name>NAD(+)</name>
        <dbReference type="ChEBI" id="CHEBI:57540"/>
    </ligand>
</feature>
<dbReference type="EC" id="3.13.2.1" evidence="4"/>
<evidence type="ECO:0000256" key="3">
    <source>
        <dbReference type="ARBA" id="ARBA00023027"/>
    </source>
</evidence>
<dbReference type="PROSITE" id="PS00739">
    <property type="entry name" value="ADOHCYASE_2"/>
    <property type="match status" value="1"/>
</dbReference>
<dbReference type="PANTHER" id="PTHR23420:SF0">
    <property type="entry name" value="ADENOSYLHOMOCYSTEINASE"/>
    <property type="match status" value="1"/>
</dbReference>
<evidence type="ECO:0000256" key="6">
    <source>
        <dbReference type="RuleBase" id="RU004166"/>
    </source>
</evidence>
<keyword evidence="9" id="KW-1185">Reference proteome</keyword>
<dbReference type="Pfam" id="PF05221">
    <property type="entry name" value="AdoHcyase"/>
    <property type="match status" value="1"/>
</dbReference>
<dbReference type="InterPro" id="IPR036291">
    <property type="entry name" value="NAD(P)-bd_dom_sf"/>
</dbReference>
<feature type="binding site" evidence="4">
    <location>
        <begin position="259"/>
        <end position="264"/>
    </location>
    <ligand>
        <name>NAD(+)</name>
        <dbReference type="ChEBI" id="CHEBI:57540"/>
    </ligand>
</feature>
<feature type="domain" description="S-adenosyl-L-homocysteine hydrolase NAD binding" evidence="7">
    <location>
        <begin position="230"/>
        <end position="389"/>
    </location>
</feature>
<dbReference type="InterPro" id="IPR042172">
    <property type="entry name" value="Adenosylhomocyst_ase-like_sf"/>
</dbReference>
<evidence type="ECO:0000313" key="8">
    <source>
        <dbReference type="EMBL" id="MFC5769158.1"/>
    </source>
</evidence>
<gene>
    <name evidence="4 8" type="primary">ahcY</name>
    <name evidence="8" type="ORF">ACFPTN_07200</name>
</gene>
<comment type="subcellular location">
    <subcellularLocation>
        <location evidence="4">Cytoplasm</location>
    </subcellularLocation>
</comment>
<comment type="similarity">
    <text evidence="1 4 6">Belongs to the adenosylhomocysteinase family.</text>
</comment>
<feature type="binding site" evidence="4">
    <location>
        <begin position="196"/>
        <end position="198"/>
    </location>
    <ligand>
        <name>NAD(+)</name>
        <dbReference type="ChEBI" id="CHEBI:57540"/>
    </ligand>
</feature>
<keyword evidence="3 4" id="KW-0520">NAD</keyword>
<dbReference type="EMBL" id="JBHSOG010000024">
    <property type="protein sequence ID" value="MFC5769158.1"/>
    <property type="molecule type" value="Genomic_DNA"/>
</dbReference>
<dbReference type="Gene3D" id="3.40.50.720">
    <property type="entry name" value="NAD(P)-binding Rossmann-like Domain"/>
    <property type="match status" value="1"/>
</dbReference>
<evidence type="ECO:0000256" key="5">
    <source>
        <dbReference type="RuleBase" id="RU000548"/>
    </source>
</evidence>
<dbReference type="SUPFAM" id="SSF51735">
    <property type="entry name" value="NAD(P)-binding Rossmann-fold domains"/>
    <property type="match status" value="1"/>
</dbReference>
<comment type="cofactor">
    <cofactor evidence="4 5">
        <name>NAD(+)</name>
        <dbReference type="ChEBI" id="CHEBI:57540"/>
    </cofactor>
    <text evidence="4 5">Binds 1 NAD(+) per subunit.</text>
</comment>
<dbReference type="PROSITE" id="PS00738">
    <property type="entry name" value="ADOHCYASE_1"/>
    <property type="match status" value="1"/>
</dbReference>
<feature type="binding site" evidence="4">
    <location>
        <position position="135"/>
    </location>
    <ligand>
        <name>substrate</name>
    </ligand>
</feature>
<comment type="function">
    <text evidence="4">May play a key role in the regulation of the intracellular concentration of adenosylhomocysteine.</text>
</comment>
<dbReference type="SMART" id="SM00997">
    <property type="entry name" value="AdoHcyase_NAD"/>
    <property type="match status" value="1"/>
</dbReference>
<dbReference type="Pfam" id="PF00670">
    <property type="entry name" value="AdoHcyase_NAD"/>
    <property type="match status" value="1"/>
</dbReference>
<comment type="pathway">
    <text evidence="4 5">Amino-acid biosynthesis; L-homocysteine biosynthesis; L-homocysteine from S-adenosyl-L-homocysteine: step 1/1.</text>
</comment>
<dbReference type="HAMAP" id="MF_00563">
    <property type="entry name" value="AdoHcyase"/>
    <property type="match status" value="1"/>
</dbReference>
<dbReference type="PANTHER" id="PTHR23420">
    <property type="entry name" value="ADENOSYLHOMOCYSTEINASE"/>
    <property type="match status" value="1"/>
</dbReference>
<reference evidence="9" key="1">
    <citation type="journal article" date="2019" name="Int. J. Syst. Evol. Microbiol.">
        <title>The Global Catalogue of Microorganisms (GCM) 10K type strain sequencing project: providing services to taxonomists for standard genome sequencing and annotation.</title>
        <authorList>
            <consortium name="The Broad Institute Genomics Platform"/>
            <consortium name="The Broad Institute Genome Sequencing Center for Infectious Disease"/>
            <person name="Wu L."/>
            <person name="Ma J."/>
        </authorList>
    </citation>
    <scope>NUCLEOTIDE SEQUENCE [LARGE SCALE GENOMIC DNA]</scope>
    <source>
        <strain evidence="9">SHR3</strain>
    </source>
</reference>
<evidence type="ECO:0000259" key="7">
    <source>
        <dbReference type="SMART" id="SM00997"/>
    </source>
</evidence>
<dbReference type="RefSeq" id="WP_096451742.1">
    <property type="nucleotide sequence ID" value="NZ_JBHSOG010000024.1"/>
</dbReference>
<dbReference type="Proteomes" id="UP001595974">
    <property type="component" value="Unassembled WGS sequence"/>
</dbReference>
<comment type="catalytic activity">
    <reaction evidence="4 5">
        <text>S-adenosyl-L-homocysteine + H2O = L-homocysteine + adenosine</text>
        <dbReference type="Rhea" id="RHEA:21708"/>
        <dbReference type="ChEBI" id="CHEBI:15377"/>
        <dbReference type="ChEBI" id="CHEBI:16335"/>
        <dbReference type="ChEBI" id="CHEBI:57856"/>
        <dbReference type="ChEBI" id="CHEBI:58199"/>
        <dbReference type="EC" id="3.13.2.1"/>
    </reaction>
</comment>
<dbReference type="InterPro" id="IPR000043">
    <property type="entry name" value="Adenosylhomocysteinase-like"/>
</dbReference>
<keyword evidence="4" id="KW-0963">Cytoplasm</keyword>
<name>A0ABW1APY6_9RHOO</name>